<dbReference type="InterPro" id="IPR001131">
    <property type="entry name" value="Peptidase_M24B_aminopep-P_CS"/>
</dbReference>
<dbReference type="Gene3D" id="3.90.230.10">
    <property type="entry name" value="Creatinase/methionine aminopeptidase superfamily"/>
    <property type="match status" value="1"/>
</dbReference>
<protein>
    <submittedName>
        <fullName evidence="5">Peptidase M24</fullName>
    </submittedName>
</protein>
<dbReference type="Proteomes" id="UP000242972">
    <property type="component" value="Unassembled WGS sequence"/>
</dbReference>
<comment type="similarity">
    <text evidence="3">Belongs to the peptidase M24B family.</text>
</comment>
<keyword evidence="2" id="KW-0378">Hydrolase</keyword>
<dbReference type="InterPro" id="IPR036005">
    <property type="entry name" value="Creatinase/aminopeptidase-like"/>
</dbReference>
<evidence type="ECO:0000313" key="5">
    <source>
        <dbReference type="EMBL" id="PSR30299.1"/>
    </source>
</evidence>
<dbReference type="PROSITE" id="PS00491">
    <property type="entry name" value="PROLINE_PEPTIDASE"/>
    <property type="match status" value="1"/>
</dbReference>
<dbReference type="InterPro" id="IPR050659">
    <property type="entry name" value="Peptidase_M24B"/>
</dbReference>
<dbReference type="EMBL" id="PXYW01000081">
    <property type="protein sequence ID" value="PSR30299.1"/>
    <property type="molecule type" value="Genomic_DNA"/>
</dbReference>
<dbReference type="PANTHER" id="PTHR46112">
    <property type="entry name" value="AMINOPEPTIDASE"/>
    <property type="match status" value="1"/>
</dbReference>
<dbReference type="AlphaFoldDB" id="A0A2T2X738"/>
<evidence type="ECO:0000256" key="1">
    <source>
        <dbReference type="ARBA" id="ARBA00022723"/>
    </source>
</evidence>
<evidence type="ECO:0000313" key="6">
    <source>
        <dbReference type="Proteomes" id="UP000242972"/>
    </source>
</evidence>
<comment type="caution">
    <text evidence="5">The sequence shown here is derived from an EMBL/GenBank/DDBJ whole genome shotgun (WGS) entry which is preliminary data.</text>
</comment>
<accession>A0A2T2X738</accession>
<reference evidence="5 6" key="1">
    <citation type="journal article" date="2014" name="BMC Genomics">
        <title>Comparison of environmental and isolate Sulfobacillus genomes reveals diverse carbon, sulfur, nitrogen, and hydrogen metabolisms.</title>
        <authorList>
            <person name="Justice N.B."/>
            <person name="Norman A."/>
            <person name="Brown C.T."/>
            <person name="Singh A."/>
            <person name="Thomas B.C."/>
            <person name="Banfield J.F."/>
        </authorList>
    </citation>
    <scope>NUCLEOTIDE SEQUENCE [LARGE SCALE GENOMIC DNA]</scope>
    <source>
        <strain evidence="5">AMDSBA4</strain>
    </source>
</reference>
<evidence type="ECO:0000256" key="3">
    <source>
        <dbReference type="RuleBase" id="RU000590"/>
    </source>
</evidence>
<dbReference type="InterPro" id="IPR000994">
    <property type="entry name" value="Pept_M24"/>
</dbReference>
<dbReference type="GO" id="GO:0016787">
    <property type="term" value="F:hydrolase activity"/>
    <property type="evidence" value="ECO:0007669"/>
    <property type="project" value="UniProtKB-KW"/>
</dbReference>
<keyword evidence="1 3" id="KW-0479">Metal-binding</keyword>
<dbReference type="Pfam" id="PF00557">
    <property type="entry name" value="Peptidase_M24"/>
    <property type="match status" value="1"/>
</dbReference>
<dbReference type="SUPFAM" id="SSF55920">
    <property type="entry name" value="Creatinase/aminopeptidase"/>
    <property type="match status" value="1"/>
</dbReference>
<proteinExistence type="inferred from homology"/>
<dbReference type="GO" id="GO:0046872">
    <property type="term" value="F:metal ion binding"/>
    <property type="evidence" value="ECO:0007669"/>
    <property type="project" value="UniProtKB-KW"/>
</dbReference>
<dbReference type="InterPro" id="IPR029149">
    <property type="entry name" value="Creatin/AminoP/Spt16_N"/>
</dbReference>
<evidence type="ECO:0000259" key="4">
    <source>
        <dbReference type="Pfam" id="PF00557"/>
    </source>
</evidence>
<organism evidence="5 6">
    <name type="scientific">Sulfobacillus benefaciens</name>
    <dbReference type="NCBI Taxonomy" id="453960"/>
    <lineage>
        <taxon>Bacteria</taxon>
        <taxon>Bacillati</taxon>
        <taxon>Bacillota</taxon>
        <taxon>Clostridia</taxon>
        <taxon>Eubacteriales</taxon>
        <taxon>Clostridiales Family XVII. Incertae Sedis</taxon>
        <taxon>Sulfobacillus</taxon>
    </lineage>
</organism>
<dbReference type="Gene3D" id="3.40.350.10">
    <property type="entry name" value="Creatinase/prolidase N-terminal domain"/>
    <property type="match status" value="1"/>
</dbReference>
<name>A0A2T2X738_9FIRM</name>
<gene>
    <name evidence="5" type="ORF">C7B46_18065</name>
</gene>
<feature type="domain" description="Peptidase M24" evidence="4">
    <location>
        <begin position="143"/>
        <end position="343"/>
    </location>
</feature>
<sequence length="361" mass="39147">MARLSQVQHQLQGNEILVLAPGDDFRYVADWSPHADERLTFFLINGKAAQLVVPSVNAEDAREHMMSGVAIKEFSDQEGPTATLREVLATMANGAETLYVSDDARFDHGQVLFDIAADHHRLALASTLMGPMRMVKDDEEIRRLKASQAINDLAMQAAFSAIRDGMTELELQDVIRRAYQEYGADREAFIIVAAGANSALPHHASDDTVIHSGPVLLDIGCFKDGYASDMTRVAYLGTPDPEFTAIHAIVREAAHAGVARAQVGIVAETVDAAARRVIDAHGYGQYFVHRLGHGIGLSVHEPPSIMEGNHLALPERAFFSVEPGIYLPGRFGVRLEDVVMLTDAGAQILSALPLDIHVVAG</sequence>
<dbReference type="PANTHER" id="PTHR46112:SF3">
    <property type="entry name" value="AMINOPEPTIDASE YPDF"/>
    <property type="match status" value="1"/>
</dbReference>
<evidence type="ECO:0000256" key="2">
    <source>
        <dbReference type="ARBA" id="ARBA00022801"/>
    </source>
</evidence>